<sequence length="251" mass="25487">MTTLTPTPIGLPRLVKTHLGALRAHRAGLIALLLPAVAGTVVLGTVLANITALTPDTQTTGLALYLGLLVLLAPVAGAVLAVDPWARRGVAVVLGVSSDRGRWFSAQALTALLAGVLGFGLATALGGITTAAFAALDGQNLARLDGLLLEGFGSLLLSYAFGFALGAATRSVLFSLLIAIAVPFVLSAVHGLATLSPLAADILSWLNVNAAFARLFHDGALPLWQAITITVLAIGGPLVIAVGRNATADLR</sequence>
<accession>A0A7W7CDM3</accession>
<protein>
    <submittedName>
        <fullName evidence="2">Uncharacterized protein</fullName>
    </submittedName>
</protein>
<feature type="transmembrane region" description="Helical" evidence="1">
    <location>
        <begin position="223"/>
        <end position="243"/>
    </location>
</feature>
<feature type="transmembrane region" description="Helical" evidence="1">
    <location>
        <begin position="62"/>
        <end position="82"/>
    </location>
</feature>
<feature type="transmembrane region" description="Helical" evidence="1">
    <location>
        <begin position="103"/>
        <end position="136"/>
    </location>
</feature>
<reference evidence="2 3" key="1">
    <citation type="submission" date="2020-08" db="EMBL/GenBank/DDBJ databases">
        <title>Sequencing the genomes of 1000 actinobacteria strains.</title>
        <authorList>
            <person name="Klenk H.-P."/>
        </authorList>
    </citation>
    <scope>NUCLEOTIDE SEQUENCE [LARGE SCALE GENOMIC DNA]</scope>
    <source>
        <strain evidence="2 3">DSM 44230</strain>
    </source>
</reference>
<keyword evidence="1" id="KW-0812">Transmembrane</keyword>
<organism evidence="2 3">
    <name type="scientific">Crossiella cryophila</name>
    <dbReference type="NCBI Taxonomy" id="43355"/>
    <lineage>
        <taxon>Bacteria</taxon>
        <taxon>Bacillati</taxon>
        <taxon>Actinomycetota</taxon>
        <taxon>Actinomycetes</taxon>
        <taxon>Pseudonocardiales</taxon>
        <taxon>Pseudonocardiaceae</taxon>
        <taxon>Crossiella</taxon>
    </lineage>
</organism>
<dbReference type="RefSeq" id="WP_185004962.1">
    <property type="nucleotide sequence ID" value="NZ_BAAAUI010000025.1"/>
</dbReference>
<keyword evidence="1" id="KW-1133">Transmembrane helix</keyword>
<keyword evidence="1" id="KW-0472">Membrane</keyword>
<feature type="transmembrane region" description="Helical" evidence="1">
    <location>
        <begin position="156"/>
        <end position="186"/>
    </location>
</feature>
<gene>
    <name evidence="2" type="ORF">HNR67_005303</name>
</gene>
<evidence type="ECO:0000256" key="1">
    <source>
        <dbReference type="SAM" id="Phobius"/>
    </source>
</evidence>
<name>A0A7W7CDM3_9PSEU</name>
<evidence type="ECO:0000313" key="3">
    <source>
        <dbReference type="Proteomes" id="UP000533598"/>
    </source>
</evidence>
<dbReference type="AlphaFoldDB" id="A0A7W7CDM3"/>
<feature type="transmembrane region" description="Helical" evidence="1">
    <location>
        <begin position="29"/>
        <end position="50"/>
    </location>
</feature>
<dbReference type="Proteomes" id="UP000533598">
    <property type="component" value="Unassembled WGS sequence"/>
</dbReference>
<proteinExistence type="predicted"/>
<evidence type="ECO:0000313" key="2">
    <source>
        <dbReference type="EMBL" id="MBB4679185.1"/>
    </source>
</evidence>
<keyword evidence="3" id="KW-1185">Reference proteome</keyword>
<comment type="caution">
    <text evidence="2">The sequence shown here is derived from an EMBL/GenBank/DDBJ whole genome shotgun (WGS) entry which is preliminary data.</text>
</comment>
<dbReference type="EMBL" id="JACHMH010000001">
    <property type="protein sequence ID" value="MBB4679185.1"/>
    <property type="molecule type" value="Genomic_DNA"/>
</dbReference>